<evidence type="ECO:0000256" key="4">
    <source>
        <dbReference type="PROSITE-ProRule" id="PRU00473"/>
    </source>
</evidence>
<feature type="domain" description="OmpA-like" evidence="6">
    <location>
        <begin position="177"/>
        <end position="292"/>
    </location>
</feature>
<dbReference type="Gene3D" id="3.30.1330.60">
    <property type="entry name" value="OmpA-like domain"/>
    <property type="match status" value="1"/>
</dbReference>
<dbReference type="EMBL" id="HE663493">
    <property type="protein sequence ID" value="CCG07218.1"/>
    <property type="molecule type" value="Genomic_DNA"/>
</dbReference>
<dbReference type="InterPro" id="IPR050330">
    <property type="entry name" value="Bact_OuterMem_StrucFunc"/>
</dbReference>
<dbReference type="PROSITE" id="PS51123">
    <property type="entry name" value="OMPA_2"/>
    <property type="match status" value="1"/>
</dbReference>
<dbReference type="KEGG" id="rpm:RSPPHO_00592"/>
<keyword evidence="3" id="KW-0998">Cell outer membrane</keyword>
<dbReference type="InterPro" id="IPR036737">
    <property type="entry name" value="OmpA-like_sf"/>
</dbReference>
<dbReference type="Pfam" id="PF00691">
    <property type="entry name" value="OmpA"/>
    <property type="match status" value="1"/>
</dbReference>
<dbReference type="RefSeq" id="WP_014413858.1">
    <property type="nucleotide sequence ID" value="NC_017059.1"/>
</dbReference>
<evidence type="ECO:0000256" key="2">
    <source>
        <dbReference type="ARBA" id="ARBA00023136"/>
    </source>
</evidence>
<accession>H6SPU8</accession>
<dbReference type="GO" id="GO:0009279">
    <property type="term" value="C:cell outer membrane"/>
    <property type="evidence" value="ECO:0007669"/>
    <property type="project" value="UniProtKB-SubCell"/>
</dbReference>
<name>H6SPU8_PARPM</name>
<keyword evidence="8" id="KW-1185">Reference proteome</keyword>
<keyword evidence="5" id="KW-0732">Signal</keyword>
<dbReference type="OrthoDB" id="9782229at2"/>
<feature type="signal peptide" evidence="5">
    <location>
        <begin position="1"/>
        <end position="21"/>
    </location>
</feature>
<dbReference type="STRING" id="1150469.RSPPHO_00592"/>
<reference evidence="7 8" key="1">
    <citation type="submission" date="2012-02" db="EMBL/GenBank/DDBJ databases">
        <title>Shotgun genome sequence of Phaeospirillum photometricum DSM 122.</title>
        <authorList>
            <person name="Duquesne K."/>
            <person name="Sturgis J."/>
        </authorList>
    </citation>
    <scope>NUCLEOTIDE SEQUENCE [LARGE SCALE GENOMIC DNA]</scope>
    <source>
        <strain evidence="8">DSM122</strain>
    </source>
</reference>
<dbReference type="SUPFAM" id="SSF103088">
    <property type="entry name" value="OmpA-like"/>
    <property type="match status" value="1"/>
</dbReference>
<dbReference type="CDD" id="cd07185">
    <property type="entry name" value="OmpA_C-like"/>
    <property type="match status" value="1"/>
</dbReference>
<dbReference type="AlphaFoldDB" id="H6SPU8"/>
<evidence type="ECO:0000256" key="1">
    <source>
        <dbReference type="ARBA" id="ARBA00004442"/>
    </source>
</evidence>
<gene>
    <name evidence="7" type="primary">ompA</name>
    <name evidence="7" type="ORF">RSPPHO_00592</name>
</gene>
<dbReference type="HOGENOM" id="CLU_016890_14_2_5"/>
<evidence type="ECO:0000313" key="7">
    <source>
        <dbReference type="EMBL" id="CCG07218.1"/>
    </source>
</evidence>
<comment type="subcellular location">
    <subcellularLocation>
        <location evidence="1">Cell outer membrane</location>
    </subcellularLocation>
</comment>
<dbReference type="PANTHER" id="PTHR30329">
    <property type="entry name" value="STATOR ELEMENT OF FLAGELLAR MOTOR COMPLEX"/>
    <property type="match status" value="1"/>
</dbReference>
<keyword evidence="2 4" id="KW-0472">Membrane</keyword>
<evidence type="ECO:0000313" key="8">
    <source>
        <dbReference type="Proteomes" id="UP000033220"/>
    </source>
</evidence>
<dbReference type="PRINTS" id="PR01021">
    <property type="entry name" value="OMPADOMAIN"/>
</dbReference>
<dbReference type="eggNOG" id="COG2885">
    <property type="taxonomic scope" value="Bacteria"/>
</dbReference>
<proteinExistence type="predicted"/>
<organism evidence="7 8">
    <name type="scientific">Pararhodospirillum photometricum DSM 122</name>
    <dbReference type="NCBI Taxonomy" id="1150469"/>
    <lineage>
        <taxon>Bacteria</taxon>
        <taxon>Pseudomonadati</taxon>
        <taxon>Pseudomonadota</taxon>
        <taxon>Alphaproteobacteria</taxon>
        <taxon>Rhodospirillales</taxon>
        <taxon>Rhodospirillaceae</taxon>
        <taxon>Pararhodospirillum</taxon>
    </lineage>
</organism>
<dbReference type="InterPro" id="IPR006665">
    <property type="entry name" value="OmpA-like"/>
</dbReference>
<evidence type="ECO:0000256" key="3">
    <source>
        <dbReference type="ARBA" id="ARBA00023237"/>
    </source>
</evidence>
<sequence>MIIKTKTGLAIAALAVAGVLAGCTIPPPQDTTELRRIEQELKEAYGDKYTAEYGHTDLARAETFLAAARKALTQPDTAAEVTHDLTLAEGYITLAQIHGRQERAKTETVALKAQQSQIMIAARDRDAERARNASGLRPLDRRHARDLQQFPTPMPRTPEQTAQAMREQLRDYDLRFGEYGASLVLQDVMFETGSAALRSGSSARLAPLMTYLRANPATLVRVEGHTDSVGSTAQNDDLSVERANAVARALTQDGTLTNQVQAYGFGQTQPVATNTTPAGREQNRRVEIILVQ</sequence>
<evidence type="ECO:0000259" key="6">
    <source>
        <dbReference type="PROSITE" id="PS51123"/>
    </source>
</evidence>
<dbReference type="InterPro" id="IPR006664">
    <property type="entry name" value="OMP_bac"/>
</dbReference>
<dbReference type="PROSITE" id="PS51257">
    <property type="entry name" value="PROKAR_LIPOPROTEIN"/>
    <property type="match status" value="1"/>
</dbReference>
<dbReference type="PANTHER" id="PTHR30329:SF21">
    <property type="entry name" value="LIPOPROTEIN YIAD-RELATED"/>
    <property type="match status" value="1"/>
</dbReference>
<dbReference type="Proteomes" id="UP000033220">
    <property type="component" value="Chromosome DSM 122"/>
</dbReference>
<protein>
    <submittedName>
        <fullName evidence="7">Outer membrane protein OmpA</fullName>
    </submittedName>
</protein>
<dbReference type="PATRIC" id="fig|1150469.3.peg.691"/>
<evidence type="ECO:0000256" key="5">
    <source>
        <dbReference type="SAM" id="SignalP"/>
    </source>
</evidence>
<feature type="chain" id="PRO_5003607193" evidence="5">
    <location>
        <begin position="22"/>
        <end position="292"/>
    </location>
</feature>